<feature type="region of interest" description="Disordered" evidence="6">
    <location>
        <begin position="842"/>
        <end position="871"/>
    </location>
</feature>
<dbReference type="Pfam" id="PF03920">
    <property type="entry name" value="TLE_N"/>
    <property type="match status" value="1"/>
</dbReference>
<sequence>MYSSRPPTSSQSGQHTKFNVPDACERIKDELTNLQQQCHSLKLEYEKAIQEKTELQRHYILYYEITYGLNVEMHKQMEIAKRLGAILVQVIPFLSQEHQSQVAAAVERAKQVTPSELTNLISSQMDDLKNQKFLNGSLGGPFDQMDILKTMQQQQLLLAGGSANLPGGFPHGFNSPSFGPLSDGTGALSMSGPRTSTSLPTSSLSTTPGLNATPPCTAIAGLPSGLPSLGNSNPNLALPPNPFLSQLMVPASTAPCTNSLGNIPNPSTSVPGGSPAFLSGLAQSHPAVAAAMAIAAGFPPPNAPGNPNQPLNPMLNSGSHVFPSQLPAHMNNMAPSFPGSSVNVSGAPLSSLSNSAAPPSTLMSSPYHATPGSVGQSSFSPTSSSFTSPSAGSRFLGAPPDGIGGLPPFPPMMSPAALSMIMSDKSLDEKQRTAAAAAMAAAMAAAAASCSAGAFGLPPSGTGLPGGSSTASVMDAHSLMATMASFAAAQSAAAAAAAGLAPDSSTGLPNSALAMAGPQHLLSGPNSGLSNSLLPPSATSTANMMPNFGSPLPNSVHGLPPPKSSTPLANSGHRQRPSSYSPGPNDLHAHQDEKRRRTDRPTPDEANNHIFGTEENGLDSFSSAWNDKLVRDRSATRSKGAPGTPVTRCHTPSAKSSAASKTSSINNALEHGPRVSEPVTEAERKESNDSPPTLSANSLTNGSESRGVTPSPHGVNDLVPSKTNTFIKAPASPSSLTMGVNKLPSNSTADFANTSPVSNSLTCGMVSLPGVSAVSLSPPHLTSDGATPSTDVYPLTPNSLPNIPGSAPLDKITNPSSLPANNGSLLTASLASVTATGASLGSTFDAETNGPESGFPNLSRGLHSVPSQPPFSPSSSTAAAVAAVAASRVWTAAVSSGSMMIPAGPPLPSNLPGLPPATFPPMMFDAGYGTPSLPGIPSLGRPPYSFLLLDNQPPTPVPLPPEAFYSPGVPVQAKPIHCFDHGDVVCAVTINNSTRHVYTGGKGSVKLWDLHAATSCASSPGASSPPGSNGSLSQPKHCLASLDCLQRDKYVRSIKLTQDGRTLLVGGESSILSVWDLGSPSPRRKCELNFSAPACYALAVSPDGKLCFSCCSNGNIGVWDIHNRALIRQYQGHSEGASCVDIRSDGTKLWTGGLDKTVRCWDLREHCQTNQFEFSGQVFSLGFSPSGDWLAVGLETDQVEVFSPNHPEKYQLTLHESSVLSLKFAHSGLWFASTGKDHCLYAWRTPYGANLFQLKENSSVLSCDISLDDKFLVSGSGDRKATVYEIAY</sequence>
<feature type="region of interest" description="Disordered" evidence="6">
    <location>
        <begin position="632"/>
        <end position="721"/>
    </location>
</feature>
<feature type="repeat" description="WD" evidence="4">
    <location>
        <begin position="1130"/>
        <end position="1171"/>
    </location>
</feature>
<keyword evidence="5" id="KW-0175">Coiled coil</keyword>
<feature type="region of interest" description="Disordered" evidence="6">
    <location>
        <begin position="524"/>
        <end position="620"/>
    </location>
</feature>
<dbReference type="GO" id="GO:0005667">
    <property type="term" value="C:transcription regulator complex"/>
    <property type="evidence" value="ECO:0007669"/>
    <property type="project" value="TreeGrafter"/>
</dbReference>
<dbReference type="InterPro" id="IPR036322">
    <property type="entry name" value="WD40_repeat_dom_sf"/>
</dbReference>
<feature type="compositionally biased region" description="Low complexity" evidence="6">
    <location>
        <begin position="653"/>
        <end position="664"/>
    </location>
</feature>
<dbReference type="InterPro" id="IPR009146">
    <property type="entry name" value="Groucho_enhance"/>
</dbReference>
<keyword evidence="3" id="KW-0539">Nucleus</keyword>
<dbReference type="OrthoDB" id="2624652at2759"/>
<dbReference type="SUPFAM" id="SSF50978">
    <property type="entry name" value="WD40 repeat-like"/>
    <property type="match status" value="1"/>
</dbReference>
<feature type="region of interest" description="Disordered" evidence="6">
    <location>
        <begin position="340"/>
        <end position="386"/>
    </location>
</feature>
<evidence type="ECO:0000256" key="4">
    <source>
        <dbReference type="PROSITE-ProRule" id="PRU00221"/>
    </source>
</evidence>
<dbReference type="SMART" id="SM00320">
    <property type="entry name" value="WD40"/>
    <property type="match status" value="7"/>
</dbReference>
<dbReference type="PANTHER" id="PTHR10814:SF21">
    <property type="entry name" value="PROTEIN GROUCHO"/>
    <property type="match status" value="1"/>
</dbReference>
<keyword evidence="4" id="KW-0853">WD repeat</keyword>
<dbReference type="GO" id="GO:0005634">
    <property type="term" value="C:nucleus"/>
    <property type="evidence" value="ECO:0007669"/>
    <property type="project" value="UniProtKB-SubCell"/>
</dbReference>
<feature type="repeat" description="WD" evidence="4">
    <location>
        <begin position="1212"/>
        <end position="1243"/>
    </location>
</feature>
<feature type="compositionally biased region" description="Low complexity" evidence="6">
    <location>
        <begin position="345"/>
        <end position="362"/>
    </location>
</feature>
<comment type="subcellular location">
    <subcellularLocation>
        <location evidence="1">Nucleus</location>
    </subcellularLocation>
</comment>
<dbReference type="PROSITE" id="PS50082">
    <property type="entry name" value="WD_REPEATS_2"/>
    <property type="match status" value="2"/>
</dbReference>
<dbReference type="FunFam" id="2.130.10.10:FF:001072">
    <property type="entry name" value="Transcription factor unc-37"/>
    <property type="match status" value="1"/>
</dbReference>
<dbReference type="PRINTS" id="PR01850">
    <property type="entry name" value="GROUCHOFAMLY"/>
</dbReference>
<dbReference type="InterPro" id="IPR005617">
    <property type="entry name" value="Groucho/TLE_N"/>
</dbReference>
<dbReference type="Pfam" id="PF00400">
    <property type="entry name" value="WD40"/>
    <property type="match status" value="5"/>
</dbReference>
<dbReference type="PANTHER" id="PTHR10814">
    <property type="entry name" value="TRANSDUCIN-LIKE ENHANCER PROTEIN"/>
    <property type="match status" value="1"/>
</dbReference>
<evidence type="ECO:0000313" key="9">
    <source>
        <dbReference type="Proteomes" id="UP000286415"/>
    </source>
</evidence>
<organism evidence="8 9">
    <name type="scientific">Clonorchis sinensis</name>
    <name type="common">Chinese liver fluke</name>
    <dbReference type="NCBI Taxonomy" id="79923"/>
    <lineage>
        <taxon>Eukaryota</taxon>
        <taxon>Metazoa</taxon>
        <taxon>Spiralia</taxon>
        <taxon>Lophotrochozoa</taxon>
        <taxon>Platyhelminthes</taxon>
        <taxon>Trematoda</taxon>
        <taxon>Digenea</taxon>
        <taxon>Opisthorchiida</taxon>
        <taxon>Opisthorchiata</taxon>
        <taxon>Opisthorchiidae</taxon>
        <taxon>Clonorchis</taxon>
    </lineage>
</organism>
<feature type="compositionally biased region" description="Low complexity" evidence="6">
    <location>
        <begin position="524"/>
        <end position="537"/>
    </location>
</feature>
<dbReference type="InterPro" id="IPR001680">
    <property type="entry name" value="WD40_rpt"/>
</dbReference>
<reference evidence="8 9" key="2">
    <citation type="journal article" date="2021" name="Genomics">
        <title>High-quality reference genome for Clonorchis sinensis.</title>
        <authorList>
            <person name="Young N.D."/>
            <person name="Stroehlein A.J."/>
            <person name="Kinkar L."/>
            <person name="Wang T."/>
            <person name="Sohn W.M."/>
            <person name="Chang B.C.H."/>
            <person name="Kaur P."/>
            <person name="Weisz D."/>
            <person name="Dudchenko O."/>
            <person name="Aiden E.L."/>
            <person name="Korhonen P.K."/>
            <person name="Gasser R.B."/>
        </authorList>
    </citation>
    <scope>NUCLEOTIDE SEQUENCE [LARGE SCALE GENOMIC DNA]</scope>
    <source>
        <strain evidence="8">Cs-k2</strain>
    </source>
</reference>
<dbReference type="Gene3D" id="2.130.10.10">
    <property type="entry name" value="YVTN repeat-like/Quinoprotein amine dehydrogenase"/>
    <property type="match status" value="1"/>
</dbReference>
<feature type="compositionally biased region" description="Low complexity" evidence="6">
    <location>
        <begin position="377"/>
        <end position="386"/>
    </location>
</feature>
<proteinExistence type="inferred from homology"/>
<feature type="compositionally biased region" description="Basic and acidic residues" evidence="6">
    <location>
        <begin position="587"/>
        <end position="607"/>
    </location>
</feature>
<evidence type="ECO:0000259" key="7">
    <source>
        <dbReference type="Pfam" id="PF03920"/>
    </source>
</evidence>
<dbReference type="PROSITE" id="PS50294">
    <property type="entry name" value="WD_REPEATS_REGION"/>
    <property type="match status" value="1"/>
</dbReference>
<comment type="caution">
    <text evidence="8">The sequence shown here is derived from an EMBL/GenBank/DDBJ whole genome shotgun (WGS) entry which is preliminary data.</text>
</comment>
<dbReference type="InterPro" id="IPR015943">
    <property type="entry name" value="WD40/YVTN_repeat-like_dom_sf"/>
</dbReference>
<evidence type="ECO:0000256" key="2">
    <source>
        <dbReference type="ARBA" id="ARBA00005969"/>
    </source>
</evidence>
<dbReference type="Proteomes" id="UP000286415">
    <property type="component" value="Unassembled WGS sequence"/>
</dbReference>
<evidence type="ECO:0000256" key="6">
    <source>
        <dbReference type="SAM" id="MobiDB-lite"/>
    </source>
</evidence>
<gene>
    <name evidence="8" type="ORF">CSKR_201163</name>
</gene>
<accession>A0A8T1MLN6</accession>
<feature type="compositionally biased region" description="Low complexity" evidence="6">
    <location>
        <begin position="195"/>
        <end position="208"/>
    </location>
</feature>
<dbReference type="GO" id="GO:0090090">
    <property type="term" value="P:negative regulation of canonical Wnt signaling pathway"/>
    <property type="evidence" value="ECO:0007669"/>
    <property type="project" value="TreeGrafter"/>
</dbReference>
<dbReference type="GO" id="GO:0003714">
    <property type="term" value="F:transcription corepressor activity"/>
    <property type="evidence" value="ECO:0007669"/>
    <property type="project" value="TreeGrafter"/>
</dbReference>
<evidence type="ECO:0000313" key="8">
    <source>
        <dbReference type="EMBL" id="KAG5450294.1"/>
    </source>
</evidence>
<protein>
    <submittedName>
        <fullName evidence="8">Transducin-like enhancer protein 4</fullName>
    </submittedName>
</protein>
<feature type="domain" description="Groucho/TLE N-terminal Q-rich" evidence="7">
    <location>
        <begin position="17"/>
        <end position="125"/>
    </location>
</feature>
<reference evidence="8 9" key="1">
    <citation type="journal article" date="2018" name="Biotechnol. Adv.">
        <title>Improved genomic resources and new bioinformatic workflow for the carcinogenic parasite Clonorchis sinensis: Biotechnological implications.</title>
        <authorList>
            <person name="Wang D."/>
            <person name="Korhonen P.K."/>
            <person name="Gasser R.B."/>
            <person name="Young N.D."/>
        </authorList>
    </citation>
    <scope>NUCLEOTIDE SEQUENCE [LARGE SCALE GENOMIC DNA]</scope>
    <source>
        <strain evidence="8">Cs-k2</strain>
    </source>
</reference>
<evidence type="ECO:0000256" key="5">
    <source>
        <dbReference type="SAM" id="Coils"/>
    </source>
</evidence>
<comment type="similarity">
    <text evidence="2">Belongs to the WD repeat Groucho/TLE family.</text>
</comment>
<evidence type="ECO:0000256" key="1">
    <source>
        <dbReference type="ARBA" id="ARBA00004123"/>
    </source>
</evidence>
<dbReference type="EMBL" id="NIRI02000042">
    <property type="protein sequence ID" value="KAG5450294.1"/>
    <property type="molecule type" value="Genomic_DNA"/>
</dbReference>
<evidence type="ECO:0000256" key="3">
    <source>
        <dbReference type="ARBA" id="ARBA00023242"/>
    </source>
</evidence>
<name>A0A8T1MLN6_CLOSI</name>
<feature type="compositionally biased region" description="Polar residues" evidence="6">
    <location>
        <begin position="689"/>
        <end position="708"/>
    </location>
</feature>
<feature type="region of interest" description="Disordered" evidence="6">
    <location>
        <begin position="170"/>
        <end position="216"/>
    </location>
</feature>
<feature type="coiled-coil region" evidence="5">
    <location>
        <begin position="24"/>
        <end position="58"/>
    </location>
</feature>
<keyword evidence="9" id="KW-1185">Reference proteome</keyword>